<keyword evidence="2" id="KW-1185">Reference proteome</keyword>
<evidence type="ECO:0000313" key="2">
    <source>
        <dbReference type="Proteomes" id="UP000017819"/>
    </source>
</evidence>
<dbReference type="Proteomes" id="UP000017819">
    <property type="component" value="Unassembled WGS sequence"/>
</dbReference>
<proteinExistence type="predicted"/>
<accession>V4THC5</accession>
<dbReference type="EMBL" id="AWXZ01000020">
    <property type="protein sequence ID" value="ESR25433.1"/>
    <property type="molecule type" value="Genomic_DNA"/>
</dbReference>
<gene>
    <name evidence="1" type="ORF">N177_1728</name>
</gene>
<comment type="caution">
    <text evidence="1">The sequence shown here is derived from an EMBL/GenBank/DDBJ whole genome shotgun (WGS) entry which is preliminary data.</text>
</comment>
<name>V4THC5_9HYPH</name>
<dbReference type="STRING" id="631454.N177_1728"/>
<dbReference type="AlphaFoldDB" id="V4THC5"/>
<sequence>MMAKVRRVSWVDSPHRDVVGLSNSPTVAASVIASGRPRHR</sequence>
<evidence type="ECO:0000313" key="1">
    <source>
        <dbReference type="EMBL" id="ESR25433.1"/>
    </source>
</evidence>
<protein>
    <submittedName>
        <fullName evidence="1">Uncharacterized protein</fullName>
    </submittedName>
</protein>
<organism evidence="1 2">
    <name type="scientific">Lutibaculum baratangense AMV1</name>
    <dbReference type="NCBI Taxonomy" id="631454"/>
    <lineage>
        <taxon>Bacteria</taxon>
        <taxon>Pseudomonadati</taxon>
        <taxon>Pseudomonadota</taxon>
        <taxon>Alphaproteobacteria</taxon>
        <taxon>Hyphomicrobiales</taxon>
        <taxon>Tepidamorphaceae</taxon>
        <taxon>Lutibaculum</taxon>
    </lineage>
</organism>
<reference evidence="1 2" key="1">
    <citation type="journal article" date="2014" name="Genome Announc.">
        <title>Draft Genome Sequence of Lutibaculum baratangense Strain AMV1T, Isolated from a Mud Volcano in Andamans, India.</title>
        <authorList>
            <person name="Singh A."/>
            <person name="Sreenivas A."/>
            <person name="Sathyanarayana Reddy G."/>
            <person name="Pinnaka A.K."/>
            <person name="Shivaji S."/>
        </authorList>
    </citation>
    <scope>NUCLEOTIDE SEQUENCE [LARGE SCALE GENOMIC DNA]</scope>
    <source>
        <strain evidence="1 2">AMV1</strain>
    </source>
</reference>